<evidence type="ECO:0000259" key="4">
    <source>
        <dbReference type="Pfam" id="PF22774"/>
    </source>
</evidence>
<dbReference type="Pfam" id="PF11875">
    <property type="entry name" value="DnaJ-like_C11_C"/>
    <property type="match status" value="1"/>
</dbReference>
<protein>
    <recommendedName>
        <fullName evidence="7">DnaJ-like protein C11 C-terminal domain-containing protein</fullName>
    </recommendedName>
</protein>
<dbReference type="InterPro" id="IPR055225">
    <property type="entry name" value="DNAJC11-like_beta-barrel"/>
</dbReference>
<feature type="domain" description="DNAJC11-like beta-barrel" evidence="4">
    <location>
        <begin position="1"/>
        <end position="169"/>
    </location>
</feature>
<dbReference type="PANTHER" id="PTHR44914">
    <property type="entry name" value="CHAPERONE PROTEIN DNAJ 13"/>
    <property type="match status" value="1"/>
</dbReference>
<comment type="caution">
    <text evidence="5">The sequence shown here is derived from an EMBL/GenBank/DDBJ whole genome shotgun (WGS) entry which is preliminary data.</text>
</comment>
<accession>A0A8S9I9I2</accession>
<evidence type="ECO:0000313" key="5">
    <source>
        <dbReference type="EMBL" id="KAF2566133.1"/>
    </source>
</evidence>
<evidence type="ECO:0000256" key="1">
    <source>
        <dbReference type="ARBA" id="ARBA00023186"/>
    </source>
</evidence>
<keyword evidence="2" id="KW-0175">Coiled coil</keyword>
<organism evidence="5 6">
    <name type="scientific">Brassica cretica</name>
    <name type="common">Mustard</name>
    <dbReference type="NCBI Taxonomy" id="69181"/>
    <lineage>
        <taxon>Eukaryota</taxon>
        <taxon>Viridiplantae</taxon>
        <taxon>Streptophyta</taxon>
        <taxon>Embryophyta</taxon>
        <taxon>Tracheophyta</taxon>
        <taxon>Spermatophyta</taxon>
        <taxon>Magnoliopsida</taxon>
        <taxon>eudicotyledons</taxon>
        <taxon>Gunneridae</taxon>
        <taxon>Pentapetalae</taxon>
        <taxon>rosids</taxon>
        <taxon>malvids</taxon>
        <taxon>Brassicales</taxon>
        <taxon>Brassicaceae</taxon>
        <taxon>Brassiceae</taxon>
        <taxon>Brassica</taxon>
    </lineage>
</organism>
<feature type="domain" description="DnaJ-like protein C11 C-terminal" evidence="3">
    <location>
        <begin position="194"/>
        <end position="327"/>
    </location>
</feature>
<evidence type="ECO:0000259" key="3">
    <source>
        <dbReference type="Pfam" id="PF11875"/>
    </source>
</evidence>
<keyword evidence="1" id="KW-0143">Chaperone</keyword>
<dbReference type="PANTHER" id="PTHR44914:SF1">
    <property type="entry name" value="CHAPERONE PROTEIN DNAJ 13"/>
    <property type="match status" value="1"/>
</dbReference>
<dbReference type="InterPro" id="IPR024586">
    <property type="entry name" value="DnaJ-like_C11_C"/>
</dbReference>
<evidence type="ECO:0000256" key="2">
    <source>
        <dbReference type="SAM" id="Coils"/>
    </source>
</evidence>
<dbReference type="Proteomes" id="UP000712281">
    <property type="component" value="Unassembled WGS sequence"/>
</dbReference>
<dbReference type="AlphaFoldDB" id="A0A8S9I9I2"/>
<sequence>MVMASQVQSQLSKDDAVAIAGNLAANQRSGGGIGTVILRRQLSPVSSIEFVASTGLQSLIGMQTTRQLSIHSTATINISKSFSDGSVNLTNTWTRQLSETSSGNVFSSLQIELALGMRSGITVGWKKRDENVSAGGDLKIETGGLGASARYTRKLSSKSHGRIAARIGSFYCWTQKFVVKPYMQKREKRKALENTEKTYGKVREARASAEKAQQLLQNVATRKKNRQAETGGLIVTKALYGDAKAIEKRHEHMEEEVDSGVIDVTVPMNFLVSDSGELKLHEGVKKSGIMGFCDPCPDQPKQLYVAYTYNSRTFEAIVGDFEELLIPQAGQ</sequence>
<reference evidence="5" key="1">
    <citation type="submission" date="2019-12" db="EMBL/GenBank/DDBJ databases">
        <title>Genome sequencing and annotation of Brassica cretica.</title>
        <authorList>
            <person name="Studholme D.J."/>
            <person name="Sarris P.F."/>
        </authorList>
    </citation>
    <scope>NUCLEOTIDE SEQUENCE</scope>
    <source>
        <strain evidence="5">PFS-001/15</strain>
        <tissue evidence="5">Leaf</tissue>
    </source>
</reference>
<dbReference type="EMBL" id="QGKW02001911">
    <property type="protein sequence ID" value="KAF2566133.1"/>
    <property type="molecule type" value="Genomic_DNA"/>
</dbReference>
<name>A0A8S9I9I2_BRACR</name>
<proteinExistence type="predicted"/>
<feature type="coiled-coil region" evidence="2">
    <location>
        <begin position="192"/>
        <end position="229"/>
    </location>
</feature>
<gene>
    <name evidence="5" type="ORF">F2Q68_00027995</name>
</gene>
<evidence type="ECO:0000313" key="6">
    <source>
        <dbReference type="Proteomes" id="UP000712281"/>
    </source>
</evidence>
<dbReference type="InterPro" id="IPR042162">
    <property type="entry name" value="AtJ13"/>
</dbReference>
<dbReference type="Pfam" id="PF22774">
    <property type="entry name" value="DNAJC11_beta-barrel"/>
    <property type="match status" value="1"/>
</dbReference>
<evidence type="ECO:0008006" key="7">
    <source>
        <dbReference type="Google" id="ProtNLM"/>
    </source>
</evidence>